<dbReference type="SUPFAM" id="SSF54523">
    <property type="entry name" value="Pili subunits"/>
    <property type="match status" value="1"/>
</dbReference>
<dbReference type="EMBL" id="FORG01000003">
    <property type="protein sequence ID" value="SFI74834.1"/>
    <property type="molecule type" value="Genomic_DNA"/>
</dbReference>
<dbReference type="EMBL" id="NITY01000003">
    <property type="protein sequence ID" value="PHM45126.1"/>
    <property type="molecule type" value="Genomic_DNA"/>
</dbReference>
<dbReference type="Gene3D" id="2.150.10.10">
    <property type="entry name" value="Serralysin-like metalloprotease, C-terminal"/>
    <property type="match status" value="1"/>
</dbReference>
<evidence type="ECO:0000259" key="11">
    <source>
        <dbReference type="Pfam" id="PF03895"/>
    </source>
</evidence>
<dbReference type="Pfam" id="PF03895">
    <property type="entry name" value="YadA_anchor"/>
    <property type="match status" value="1"/>
</dbReference>
<evidence type="ECO:0000256" key="7">
    <source>
        <dbReference type="ARBA" id="ARBA00022729"/>
    </source>
</evidence>
<gene>
    <name evidence="15" type="ORF">SAMN05421680_103163</name>
    <name evidence="14" type="ORF">Xmau_01334</name>
</gene>
<evidence type="ECO:0000256" key="1">
    <source>
        <dbReference type="ARBA" id="ARBA00004241"/>
    </source>
</evidence>
<evidence type="ECO:0000256" key="5">
    <source>
        <dbReference type="ARBA" id="ARBA00022452"/>
    </source>
</evidence>
<dbReference type="GO" id="GO:0009986">
    <property type="term" value="C:cell surface"/>
    <property type="evidence" value="ECO:0007669"/>
    <property type="project" value="UniProtKB-SubCell"/>
</dbReference>
<feature type="domain" description="Trimeric autotransporter adhesin YadA-like C-terminal membrane anchor" evidence="11">
    <location>
        <begin position="447"/>
        <end position="502"/>
    </location>
</feature>
<reference evidence="16" key="1">
    <citation type="submission" date="2016-10" db="EMBL/GenBank/DDBJ databases">
        <authorList>
            <person name="Varghese N."/>
            <person name="Submissions S."/>
        </authorList>
    </citation>
    <scope>NUCLEOTIDE SEQUENCE [LARGE SCALE GENOMIC DNA]</scope>
    <source>
        <strain evidence="16">DSM 17908</strain>
    </source>
</reference>
<evidence type="ECO:0000313" key="15">
    <source>
        <dbReference type="EMBL" id="SFI74834.1"/>
    </source>
</evidence>
<dbReference type="Pfam" id="PF05658">
    <property type="entry name" value="YadA_head"/>
    <property type="match status" value="2"/>
</dbReference>
<keyword evidence="17" id="KW-1185">Reference proteome</keyword>
<comment type="subcellular location">
    <subcellularLocation>
        <location evidence="2">Cell outer membrane</location>
    </subcellularLocation>
    <subcellularLocation>
        <location evidence="1">Cell surface</location>
    </subcellularLocation>
</comment>
<dbReference type="GO" id="GO:0015031">
    <property type="term" value="P:protein transport"/>
    <property type="evidence" value="ECO:0007669"/>
    <property type="project" value="UniProtKB-KW"/>
</dbReference>
<protein>
    <submittedName>
        <fullName evidence="14 15">Adhesin</fullName>
    </submittedName>
</protein>
<dbReference type="Proteomes" id="UP000198919">
    <property type="component" value="Unassembled WGS sequence"/>
</dbReference>
<keyword evidence="4" id="KW-0813">Transport</keyword>
<dbReference type="GO" id="GO:0009279">
    <property type="term" value="C:cell outer membrane"/>
    <property type="evidence" value="ECO:0007669"/>
    <property type="project" value="UniProtKB-SubCell"/>
</dbReference>
<evidence type="ECO:0000256" key="6">
    <source>
        <dbReference type="ARBA" id="ARBA00022692"/>
    </source>
</evidence>
<dbReference type="InterPro" id="IPR045584">
    <property type="entry name" value="Pilin-like"/>
</dbReference>
<evidence type="ECO:0000256" key="9">
    <source>
        <dbReference type="ARBA" id="ARBA00023136"/>
    </source>
</evidence>
<keyword evidence="5" id="KW-1134">Transmembrane beta strand</keyword>
<keyword evidence="6" id="KW-0812">Transmembrane</keyword>
<dbReference type="Gene3D" id="3.30.1300.30">
    <property type="entry name" value="GSPII I/J protein-like"/>
    <property type="match status" value="1"/>
</dbReference>
<evidence type="ECO:0000256" key="4">
    <source>
        <dbReference type="ARBA" id="ARBA00022448"/>
    </source>
</evidence>
<reference evidence="14 17" key="3">
    <citation type="journal article" date="2017" name="Nat. Microbiol.">
        <title>Natural product diversity associated with the nematode symbionts Photorhabdus and Xenorhabdus.</title>
        <authorList>
            <person name="Tobias N.J."/>
            <person name="Wolff H."/>
            <person name="Djahanschiri B."/>
            <person name="Grundmann F."/>
            <person name="Kronenwerth M."/>
            <person name="Shi Y.M."/>
            <person name="Simonyi S."/>
            <person name="Grun P."/>
            <person name="Shapiro-Ilan D."/>
            <person name="Pidot S.J."/>
            <person name="Stinear T.P."/>
            <person name="Ebersberger I."/>
            <person name="Bode H.B."/>
        </authorList>
    </citation>
    <scope>NUCLEOTIDE SEQUENCE [LARGE SCALE GENOMIC DNA]</scope>
    <source>
        <strain evidence="14 17">DSM 17908</strain>
    </source>
</reference>
<evidence type="ECO:0000259" key="13">
    <source>
        <dbReference type="Pfam" id="PF05662"/>
    </source>
</evidence>
<comment type="similarity">
    <text evidence="3">Belongs to the autotransporter-2 (AT-2) (TC 1.B.40) family.</text>
</comment>
<evidence type="ECO:0000256" key="3">
    <source>
        <dbReference type="ARBA" id="ARBA00005848"/>
    </source>
</evidence>
<dbReference type="InterPro" id="IPR005594">
    <property type="entry name" value="YadA_C"/>
</dbReference>
<dbReference type="InterPro" id="IPR008635">
    <property type="entry name" value="Coiled_stalk_dom"/>
</dbReference>
<dbReference type="Proteomes" id="UP000224607">
    <property type="component" value="Unassembled WGS sequence"/>
</dbReference>
<evidence type="ECO:0000313" key="14">
    <source>
        <dbReference type="EMBL" id="PHM45126.1"/>
    </source>
</evidence>
<evidence type="ECO:0000313" key="16">
    <source>
        <dbReference type="Proteomes" id="UP000198919"/>
    </source>
</evidence>
<dbReference type="InterPro" id="IPR011049">
    <property type="entry name" value="Serralysin-like_metalloprot_C"/>
</dbReference>
<evidence type="ECO:0000256" key="2">
    <source>
        <dbReference type="ARBA" id="ARBA00004442"/>
    </source>
</evidence>
<feature type="domain" description="Trimeric autotransporter adhesin YadA-like head" evidence="12">
    <location>
        <begin position="131"/>
        <end position="151"/>
    </location>
</feature>
<accession>A0A1I3KR20</accession>
<keyword evidence="7" id="KW-0732">Signal</keyword>
<dbReference type="SUPFAM" id="SSF101967">
    <property type="entry name" value="Adhesin YadA, collagen-binding domain"/>
    <property type="match status" value="1"/>
</dbReference>
<keyword evidence="10" id="KW-0998">Cell outer membrane</keyword>
<feature type="domain" description="Trimeric autotransporter adhesin YadA-like stalk" evidence="13">
    <location>
        <begin position="190"/>
        <end position="219"/>
    </location>
</feature>
<evidence type="ECO:0000256" key="8">
    <source>
        <dbReference type="ARBA" id="ARBA00022927"/>
    </source>
</evidence>
<dbReference type="STRING" id="351675.SAMN05421680_103163"/>
<sequence length="502" mass="53742">MTEPTTDEELVSFNTIALLESSIGKNSYHSVAIVAGKIGDSSFDSVALSNSAIGMKSSMSVSLGYGDIHNDNEKSFSANGSIIENKSPYSLAINGSVIANDNPYSLAIGWRATVGAILDKKGKVKERFPAKNSIVIGQQASSLKENGIALGEGAIVDYANSVAIGQGAKTDRENSVSFGNSEDIAKNKLLTNIADGEKDHDAVNKRQLDNVKNTILNELKKDMGALKDAGDITKEINNAVDNTPKLKQAATDAEKVNDQQTLTNAGKISEAANKTDTIKQVATDAEKVNDQQTLTNAGKISEAANKTDTIKQVATDAEKVNDQQTLANSGKIATDEQNVEVVNDSKTANVTIAMKKELDEKITAARKDSDERMNKLDAKAGDIYTYAQDLNTKMSEYHIHTEKRFNNLETEMRQNFGKLDDKIKRVEKRANAGIASVLAMSNIPYGNTGRFSLGVGLGQYNNGSAIAIGAQAKVTENINIRASTGWNNAENVALGASVAIDW</sequence>
<organism evidence="15 16">
    <name type="scientific">Xenorhabdus mauleonii</name>
    <dbReference type="NCBI Taxonomy" id="351675"/>
    <lineage>
        <taxon>Bacteria</taxon>
        <taxon>Pseudomonadati</taxon>
        <taxon>Pseudomonadota</taxon>
        <taxon>Gammaproteobacteria</taxon>
        <taxon>Enterobacterales</taxon>
        <taxon>Morganellaceae</taxon>
        <taxon>Xenorhabdus</taxon>
    </lineage>
</organism>
<name>A0A1I3KR20_9GAMM</name>
<dbReference type="AlphaFoldDB" id="A0A1I3KR20"/>
<dbReference type="Pfam" id="PF05662">
    <property type="entry name" value="YadA_stalk"/>
    <property type="match status" value="1"/>
</dbReference>
<evidence type="ECO:0000259" key="12">
    <source>
        <dbReference type="Pfam" id="PF05658"/>
    </source>
</evidence>
<evidence type="ECO:0000313" key="17">
    <source>
        <dbReference type="Proteomes" id="UP000224607"/>
    </source>
</evidence>
<dbReference type="InterPro" id="IPR008640">
    <property type="entry name" value="Adhesin_Head_dom"/>
</dbReference>
<keyword evidence="9" id="KW-0472">Membrane</keyword>
<reference evidence="15" key="2">
    <citation type="submission" date="2016-10" db="EMBL/GenBank/DDBJ databases">
        <authorList>
            <person name="de Groot N.N."/>
        </authorList>
    </citation>
    <scope>NUCLEOTIDE SEQUENCE [LARGE SCALE GENOMIC DNA]</scope>
    <source>
        <strain evidence="15">DSM 17908</strain>
    </source>
</reference>
<proteinExistence type="inferred from homology"/>
<feature type="domain" description="Trimeric autotransporter adhesin YadA-like head" evidence="12">
    <location>
        <begin position="160"/>
        <end position="180"/>
    </location>
</feature>
<evidence type="ECO:0000256" key="10">
    <source>
        <dbReference type="ARBA" id="ARBA00023237"/>
    </source>
</evidence>
<keyword evidence="8" id="KW-0653">Protein transport</keyword>